<dbReference type="AlphaFoldDB" id="X1NSD8"/>
<evidence type="ECO:0000313" key="1">
    <source>
        <dbReference type="EMBL" id="GAI46488.1"/>
    </source>
</evidence>
<organism evidence="1">
    <name type="scientific">marine sediment metagenome</name>
    <dbReference type="NCBI Taxonomy" id="412755"/>
    <lineage>
        <taxon>unclassified sequences</taxon>
        <taxon>metagenomes</taxon>
        <taxon>ecological metagenomes</taxon>
    </lineage>
</organism>
<name>X1NSD8_9ZZZZ</name>
<reference evidence="1" key="1">
    <citation type="journal article" date="2014" name="Front. Microbiol.">
        <title>High frequency of phylogenetically diverse reductive dehalogenase-homologous genes in deep subseafloor sedimentary metagenomes.</title>
        <authorList>
            <person name="Kawai M."/>
            <person name="Futagami T."/>
            <person name="Toyoda A."/>
            <person name="Takaki Y."/>
            <person name="Nishi S."/>
            <person name="Hori S."/>
            <person name="Arai W."/>
            <person name="Tsubouchi T."/>
            <person name="Morono Y."/>
            <person name="Uchiyama I."/>
            <person name="Ito T."/>
            <person name="Fujiyama A."/>
            <person name="Inagaki F."/>
            <person name="Takami H."/>
        </authorList>
    </citation>
    <scope>NUCLEOTIDE SEQUENCE</scope>
    <source>
        <strain evidence="1">Expedition CK06-06</strain>
    </source>
</reference>
<feature type="non-terminal residue" evidence="1">
    <location>
        <position position="208"/>
    </location>
</feature>
<sequence length="208" mass="24554">MKRRTFIKKSSMVLGTMVVSPVLGNIDAMHENDFPLMDLHVHTTKQFTIEHVMDIAKKRIVRFGIVEHPATWAIKNDDDLKKYIDRLRQYPVYIGLQPIDLGWSKNFSPELLAQLDYILMDPQRVPMGNGEILSIWKFDTYVEDTNEFMARYMDYTMEILENEPLTIFGWPLFLPVCIARDYYTLWTEERMKQIIMATKKRNIAIEIN</sequence>
<evidence type="ECO:0008006" key="2">
    <source>
        <dbReference type="Google" id="ProtNLM"/>
    </source>
</evidence>
<dbReference type="EMBL" id="BARV01024472">
    <property type="protein sequence ID" value="GAI46488.1"/>
    <property type="molecule type" value="Genomic_DNA"/>
</dbReference>
<accession>X1NSD8</accession>
<comment type="caution">
    <text evidence="1">The sequence shown here is derived from an EMBL/GenBank/DDBJ whole genome shotgun (WGS) entry which is preliminary data.</text>
</comment>
<gene>
    <name evidence="1" type="ORF">S06H3_39941</name>
</gene>
<dbReference type="Gene3D" id="3.20.20.140">
    <property type="entry name" value="Metal-dependent hydrolases"/>
    <property type="match status" value="1"/>
</dbReference>
<proteinExistence type="predicted"/>
<protein>
    <recommendedName>
        <fullName evidence="2">Amidohydrolase-related domain-containing protein</fullName>
    </recommendedName>
</protein>